<dbReference type="EMBL" id="QPIZ01000003">
    <property type="protein sequence ID" value="RCW38659.1"/>
    <property type="molecule type" value="Genomic_DNA"/>
</dbReference>
<reference evidence="1 2" key="1">
    <citation type="submission" date="2018-07" db="EMBL/GenBank/DDBJ databases">
        <title>Freshwater and sediment microbial communities from various areas in North America, analyzing microbe dynamics in response to fracking.</title>
        <authorList>
            <person name="Lamendella R."/>
        </authorList>
    </citation>
    <scope>NUCLEOTIDE SEQUENCE [LARGE SCALE GENOMIC DNA]</scope>
    <source>
        <strain evidence="1 2">160A</strain>
    </source>
</reference>
<protein>
    <submittedName>
        <fullName evidence="1">Uncharacterized protein</fullName>
    </submittedName>
</protein>
<name>A0A368VBV5_9BACT</name>
<organism evidence="1 2">
    <name type="scientific">Marinilabilia salmonicolor</name>
    <dbReference type="NCBI Taxonomy" id="989"/>
    <lineage>
        <taxon>Bacteria</taxon>
        <taxon>Pseudomonadati</taxon>
        <taxon>Bacteroidota</taxon>
        <taxon>Bacteroidia</taxon>
        <taxon>Marinilabiliales</taxon>
        <taxon>Marinilabiliaceae</taxon>
        <taxon>Marinilabilia</taxon>
    </lineage>
</organism>
<evidence type="ECO:0000313" key="2">
    <source>
        <dbReference type="Proteomes" id="UP000252733"/>
    </source>
</evidence>
<gene>
    <name evidence="1" type="ORF">DFO77_103129</name>
</gene>
<proteinExistence type="predicted"/>
<comment type="caution">
    <text evidence="1">The sequence shown here is derived from an EMBL/GenBank/DDBJ whole genome shotgun (WGS) entry which is preliminary data.</text>
</comment>
<dbReference type="AlphaFoldDB" id="A0A368VBV5"/>
<keyword evidence="2" id="KW-1185">Reference proteome</keyword>
<accession>A0A368VBV5</accession>
<dbReference type="Proteomes" id="UP000252733">
    <property type="component" value="Unassembled WGS sequence"/>
</dbReference>
<dbReference type="RefSeq" id="WP_114436423.1">
    <property type="nucleotide sequence ID" value="NZ_QPIZ01000003.1"/>
</dbReference>
<evidence type="ECO:0000313" key="1">
    <source>
        <dbReference type="EMBL" id="RCW38659.1"/>
    </source>
</evidence>
<sequence>MWNLRYYSDWIDDKGNENRVEIHSHLMAGTQSIRLTGFSIHYPEFDLFSDKAVYGAGANLTIVSENALDYLDELYTINPKGLLLKHYVGSTLNFTGYLDTEQYRDDFFNPVNYDFSISANNGIAVLDRIKISDDTDSELSGIYNALDVVKFALNKLEISYDNIYMGVSSTIEGLASDETILHKLNVKAANYVDEKGNWMSCREVINAILLPLTLKLFVVGNDVYIVDINSLADDNITLKQYSFSDLTYVQDVTNSNVFDIDKVVNSNVLTKQPGVSKVDVKFNKYVYDNVIKSPLDLSTFSDLVSDTNVTNSEGSEYNIKRYKNCVNYTNLDTNDDTVYFEKITNVNKPSEVDYTARVRGITPVNNSPVFSVEVETDLNLLSSKNLYLKLFGDIMVCDDSDFYKERIINDYFNAYFYVQYKVGSQYYNPYSGWSETASNITAEHYDYYSDGNNDARYTINKWHSLENGTYINGDQFDGILIPLTSDLFQSAESIDGGKLTIKIGMYTSIMNLSEFILRFKNLGVGFVEKDEWGNYLEVSNADDEYQGKIDSYYINDLQVETKQGTDSEANSRGMFILRVNGVYTDSDYATNERYALLNSVSRNGFSGTSEELLLRTYLSNLQLSRYKYNTTLLSYHSILDRFKYKLYRDSVQCTLLPVGMTCDYLRGESTVNLLEIVKDE</sequence>